<evidence type="ECO:0000313" key="3">
    <source>
        <dbReference type="Proteomes" id="UP001465976"/>
    </source>
</evidence>
<dbReference type="EMBL" id="JBAHYK010000636">
    <property type="protein sequence ID" value="KAL0572381.1"/>
    <property type="molecule type" value="Genomic_DNA"/>
</dbReference>
<feature type="non-terminal residue" evidence="2">
    <location>
        <position position="1"/>
    </location>
</feature>
<keyword evidence="3" id="KW-1185">Reference proteome</keyword>
<evidence type="ECO:0000256" key="1">
    <source>
        <dbReference type="SAM" id="MobiDB-lite"/>
    </source>
</evidence>
<protein>
    <recommendedName>
        <fullName evidence="4">Early growth response 1</fullName>
    </recommendedName>
</protein>
<feature type="region of interest" description="Disordered" evidence="1">
    <location>
        <begin position="1"/>
        <end position="36"/>
    </location>
</feature>
<evidence type="ECO:0008006" key="4">
    <source>
        <dbReference type="Google" id="ProtNLM"/>
    </source>
</evidence>
<comment type="caution">
    <text evidence="2">The sequence shown here is derived from an EMBL/GenBank/DDBJ whole genome shotgun (WGS) entry which is preliminary data.</text>
</comment>
<reference evidence="2 3" key="1">
    <citation type="submission" date="2024-02" db="EMBL/GenBank/DDBJ databases">
        <title>A draft genome for the cacao thread blight pathogen Marasmius crinis-equi.</title>
        <authorList>
            <person name="Cohen S.P."/>
            <person name="Baruah I.K."/>
            <person name="Amoako-Attah I."/>
            <person name="Bukari Y."/>
            <person name="Meinhardt L.W."/>
            <person name="Bailey B.A."/>
        </authorList>
    </citation>
    <scope>NUCLEOTIDE SEQUENCE [LARGE SCALE GENOMIC DNA]</scope>
    <source>
        <strain evidence="2 3">GH-76</strain>
    </source>
</reference>
<evidence type="ECO:0000313" key="2">
    <source>
        <dbReference type="EMBL" id="KAL0572381.1"/>
    </source>
</evidence>
<accession>A0ABR3FBF9</accession>
<gene>
    <name evidence="2" type="ORF">V5O48_009584</name>
</gene>
<proteinExistence type="predicted"/>
<organism evidence="2 3">
    <name type="scientific">Marasmius crinis-equi</name>
    <dbReference type="NCBI Taxonomy" id="585013"/>
    <lineage>
        <taxon>Eukaryota</taxon>
        <taxon>Fungi</taxon>
        <taxon>Dikarya</taxon>
        <taxon>Basidiomycota</taxon>
        <taxon>Agaricomycotina</taxon>
        <taxon>Agaricomycetes</taxon>
        <taxon>Agaricomycetidae</taxon>
        <taxon>Agaricales</taxon>
        <taxon>Marasmiineae</taxon>
        <taxon>Marasmiaceae</taxon>
        <taxon>Marasmius</taxon>
    </lineage>
</organism>
<feature type="compositionally biased region" description="Polar residues" evidence="1">
    <location>
        <begin position="1"/>
        <end position="22"/>
    </location>
</feature>
<sequence length="246" mass="26588">EEPDSNPKTNSSDRTPGANNSVIGPDLTGGGVEGRKHITRPSQLSLSAISSIFASLPHQLLPDAPDIFLSSANPSNIIEVGQEEADPGLIHTNLTPTDMAHDFFPPSSSDNLPPSSISIFTDDGGSTFPSEHLSPFSMQQTEHVYEDANGNDADLGVKIDSGPSFDSLAESLATTKGSYPDVQFTEDHVEFETEHCTDQTGTTPKKVSYSKAQTYPVLVSRDRPHYFPDVESNRRAINHPYPLPQP</sequence>
<dbReference type="Proteomes" id="UP001465976">
    <property type="component" value="Unassembled WGS sequence"/>
</dbReference>
<name>A0ABR3FBF9_9AGAR</name>